<evidence type="ECO:0000256" key="1">
    <source>
        <dbReference type="ARBA" id="ARBA00000085"/>
    </source>
</evidence>
<dbReference type="AlphaFoldDB" id="A0A437LW01"/>
<dbReference type="Pfam" id="PF02518">
    <property type="entry name" value="HATPase_c"/>
    <property type="match status" value="1"/>
</dbReference>
<dbReference type="InterPro" id="IPR003594">
    <property type="entry name" value="HATPase_dom"/>
</dbReference>
<accession>A0A437LW01</accession>
<evidence type="ECO:0000259" key="6">
    <source>
        <dbReference type="PROSITE" id="PS50110"/>
    </source>
</evidence>
<organism evidence="7 8">
    <name type="scientific">Rhodovarius crocodyli</name>
    <dbReference type="NCBI Taxonomy" id="1979269"/>
    <lineage>
        <taxon>Bacteria</taxon>
        <taxon>Pseudomonadati</taxon>
        <taxon>Pseudomonadota</taxon>
        <taxon>Alphaproteobacteria</taxon>
        <taxon>Acetobacterales</taxon>
        <taxon>Roseomonadaceae</taxon>
        <taxon>Rhodovarius</taxon>
    </lineage>
</organism>
<reference evidence="7 8" key="1">
    <citation type="submission" date="2019-01" db="EMBL/GenBank/DDBJ databases">
        <authorList>
            <person name="Chen W.-M."/>
        </authorList>
    </citation>
    <scope>NUCLEOTIDE SEQUENCE [LARGE SCALE GENOMIC DNA]</scope>
    <source>
        <strain evidence="7 8">CCP-6</strain>
    </source>
</reference>
<dbReference type="InterPro" id="IPR001789">
    <property type="entry name" value="Sig_transdc_resp-reg_receiver"/>
</dbReference>
<dbReference type="SUPFAM" id="SSF55874">
    <property type="entry name" value="ATPase domain of HSP90 chaperone/DNA topoisomerase II/histidine kinase"/>
    <property type="match status" value="1"/>
</dbReference>
<comment type="caution">
    <text evidence="7">The sequence shown here is derived from an EMBL/GenBank/DDBJ whole genome shotgun (WGS) entry which is preliminary data.</text>
</comment>
<evidence type="ECO:0000256" key="2">
    <source>
        <dbReference type="ARBA" id="ARBA00012438"/>
    </source>
</evidence>
<dbReference type="Gene3D" id="3.30.565.10">
    <property type="entry name" value="Histidine kinase-like ATPase, C-terminal domain"/>
    <property type="match status" value="1"/>
</dbReference>
<dbReference type="OrthoDB" id="9796100at2"/>
<dbReference type="InterPro" id="IPR036097">
    <property type="entry name" value="HisK_dim/P_sf"/>
</dbReference>
<evidence type="ECO:0000313" key="7">
    <source>
        <dbReference type="EMBL" id="RVT89552.1"/>
    </source>
</evidence>
<dbReference type="EMBL" id="SACL01000019">
    <property type="protein sequence ID" value="RVT89552.1"/>
    <property type="molecule type" value="Genomic_DNA"/>
</dbReference>
<dbReference type="PROSITE" id="PS50110">
    <property type="entry name" value="RESPONSE_REGULATORY"/>
    <property type="match status" value="1"/>
</dbReference>
<dbReference type="InterPro" id="IPR003661">
    <property type="entry name" value="HisK_dim/P_dom"/>
</dbReference>
<dbReference type="PANTHER" id="PTHR43065:SF42">
    <property type="entry name" value="TWO-COMPONENT SENSOR PPRA"/>
    <property type="match status" value="1"/>
</dbReference>
<comment type="catalytic activity">
    <reaction evidence="1">
        <text>ATP + protein L-histidine = ADP + protein N-phospho-L-histidine.</text>
        <dbReference type="EC" id="2.7.13.3"/>
    </reaction>
</comment>
<feature type="modified residue" description="4-aspartylphosphate" evidence="4">
    <location>
        <position position="403"/>
    </location>
</feature>
<dbReference type="PRINTS" id="PR00344">
    <property type="entry name" value="BCTRLSENSOR"/>
</dbReference>
<dbReference type="InterPro" id="IPR005467">
    <property type="entry name" value="His_kinase_dom"/>
</dbReference>
<dbReference type="SMART" id="SM00387">
    <property type="entry name" value="HATPase_c"/>
    <property type="match status" value="1"/>
</dbReference>
<dbReference type="InterPro" id="IPR004358">
    <property type="entry name" value="Sig_transdc_His_kin-like_C"/>
</dbReference>
<dbReference type="Pfam" id="PF00072">
    <property type="entry name" value="Response_reg"/>
    <property type="match status" value="1"/>
</dbReference>
<dbReference type="Proteomes" id="UP000282957">
    <property type="component" value="Unassembled WGS sequence"/>
</dbReference>
<dbReference type="RefSeq" id="WP_127790391.1">
    <property type="nucleotide sequence ID" value="NZ_SACL01000019.1"/>
</dbReference>
<dbReference type="GO" id="GO:0000155">
    <property type="term" value="F:phosphorelay sensor kinase activity"/>
    <property type="evidence" value="ECO:0007669"/>
    <property type="project" value="InterPro"/>
</dbReference>
<dbReference type="InterPro" id="IPR011006">
    <property type="entry name" value="CheY-like_superfamily"/>
</dbReference>
<proteinExistence type="predicted"/>
<dbReference type="Gene3D" id="3.40.50.2300">
    <property type="match status" value="1"/>
</dbReference>
<dbReference type="SUPFAM" id="SSF47384">
    <property type="entry name" value="Homodimeric domain of signal transducing histidine kinase"/>
    <property type="match status" value="1"/>
</dbReference>
<evidence type="ECO:0000256" key="3">
    <source>
        <dbReference type="ARBA" id="ARBA00022553"/>
    </source>
</evidence>
<evidence type="ECO:0000259" key="5">
    <source>
        <dbReference type="PROSITE" id="PS50109"/>
    </source>
</evidence>
<dbReference type="EC" id="2.7.13.3" evidence="2"/>
<keyword evidence="8" id="KW-1185">Reference proteome</keyword>
<keyword evidence="3 4" id="KW-0597">Phosphoprotein</keyword>
<dbReference type="CDD" id="cd00082">
    <property type="entry name" value="HisKA"/>
    <property type="match status" value="1"/>
</dbReference>
<feature type="domain" description="Response regulatory" evidence="6">
    <location>
        <begin position="353"/>
        <end position="467"/>
    </location>
</feature>
<sequence>MLRAAPRREGALALLAALPEAAVLLEADGGVLGINDAMRGLLGPALPAGRGADPAIWFQQGWPAREGESEVTLATGARLRALLAPLGTEGLRLLRLSATGPAADRLELLGRMAGGIAHDFNNVLGIVTAASAAARLAEDSVARLAELRAIEEAAERGTALVRQLLAFSRQQVMAPRVLDLNERVGLMARLLERLLGAGIRLELELDDPPRRVRADPSQLDQVLLNLAVNARDAMEGRGRLRIGTGSRLVLGEGAGRIPPGRYATITVQDSGPGIPPDVLARIFEPFFTTRIENGGTGLGLATVQGIVAQSGGHILAESPPGQGARFTILLPRHEGEVESTPIAPEPVPAAPAHILLVDDEPVLLRLGAQALERAGHRVTTAEDGQDALEQLQEGLAPDLLVSDVAMPGLDGVGLADAALALHPGLPVLLLSGYAASTLSVDLREKGWGFLAKPWTADSLCAGVAKALDKRG</sequence>
<dbReference type="InterPro" id="IPR036890">
    <property type="entry name" value="HATPase_C_sf"/>
</dbReference>
<dbReference type="PROSITE" id="PS50109">
    <property type="entry name" value="HIS_KIN"/>
    <property type="match status" value="1"/>
</dbReference>
<name>A0A437LW01_9PROT</name>
<feature type="domain" description="Histidine kinase" evidence="5">
    <location>
        <begin position="115"/>
        <end position="334"/>
    </location>
</feature>
<dbReference type="PANTHER" id="PTHR43065">
    <property type="entry name" value="SENSOR HISTIDINE KINASE"/>
    <property type="match status" value="1"/>
</dbReference>
<evidence type="ECO:0000313" key="8">
    <source>
        <dbReference type="Proteomes" id="UP000282957"/>
    </source>
</evidence>
<dbReference type="Gene3D" id="1.10.287.130">
    <property type="match status" value="1"/>
</dbReference>
<evidence type="ECO:0000256" key="4">
    <source>
        <dbReference type="PROSITE-ProRule" id="PRU00169"/>
    </source>
</evidence>
<gene>
    <name evidence="7" type="ORF">EOD42_25280</name>
</gene>
<dbReference type="SUPFAM" id="SSF52172">
    <property type="entry name" value="CheY-like"/>
    <property type="match status" value="1"/>
</dbReference>
<dbReference type="SMART" id="SM00448">
    <property type="entry name" value="REC"/>
    <property type="match status" value="1"/>
</dbReference>
<protein>
    <recommendedName>
        <fullName evidence="2">histidine kinase</fullName>
        <ecNumber evidence="2">2.7.13.3</ecNumber>
    </recommendedName>
</protein>